<feature type="domain" description="DUF306" evidence="3">
    <location>
        <begin position="213"/>
        <end position="298"/>
    </location>
</feature>
<dbReference type="EMBL" id="JAIFZO010000002">
    <property type="protein sequence ID" value="MCX4235314.1"/>
    <property type="molecule type" value="Genomic_DNA"/>
</dbReference>
<dbReference type="InterPro" id="IPR053147">
    <property type="entry name" value="Hsp_HslJ-like"/>
</dbReference>
<name>A0ABT3V5R1_9ACTN</name>
<dbReference type="RefSeq" id="WP_267028016.1">
    <property type="nucleotide sequence ID" value="NZ_JAIFZO010000002.1"/>
</dbReference>
<dbReference type="PROSITE" id="PS51257">
    <property type="entry name" value="PROKAR_LIPOPROTEIN"/>
    <property type="match status" value="1"/>
</dbReference>
<evidence type="ECO:0000256" key="1">
    <source>
        <dbReference type="SAM" id="MobiDB-lite"/>
    </source>
</evidence>
<feature type="region of interest" description="Disordered" evidence="1">
    <location>
        <begin position="187"/>
        <end position="208"/>
    </location>
</feature>
<feature type="compositionally biased region" description="Gly residues" evidence="1">
    <location>
        <begin position="35"/>
        <end position="45"/>
    </location>
</feature>
<dbReference type="InterPro" id="IPR005184">
    <property type="entry name" value="DUF306_Meta_HslJ"/>
</dbReference>
<organism evidence="4 5">
    <name type="scientific">Streptomyces ortus</name>
    <dbReference type="NCBI Taxonomy" id="2867268"/>
    <lineage>
        <taxon>Bacteria</taxon>
        <taxon>Bacillati</taxon>
        <taxon>Actinomycetota</taxon>
        <taxon>Actinomycetes</taxon>
        <taxon>Kitasatosporales</taxon>
        <taxon>Streptomycetaceae</taxon>
        <taxon>Streptomyces</taxon>
    </lineage>
</organism>
<protein>
    <submittedName>
        <fullName evidence="4">META domain-containing protein</fullName>
    </submittedName>
</protein>
<proteinExistence type="predicted"/>
<feature type="domain" description="DUF306" evidence="3">
    <location>
        <begin position="58"/>
        <end position="165"/>
    </location>
</feature>
<sequence>MHTQRRNLSALSPRVGLSALAVTGLLATAACGTESGSGSGSGGKESGASSVGTRQDTGLTGTQWNVDSVTADGKTQAAPAGAHVEFGKDGKVGGNYGCNHFGATAEIDGDTITIGDDTVKTKMACTDDGTMSFESKLGGLISDSTIKADVNGDKLTLTNEDGYTVKLTAEKQADLYGTKWNVTGTVKTDAKGDTKDGTEDGTKGGSAVALPSEAEGKAHLTFDEKGTVRGELGCNKVTAKATVGDGTITLGAPGTTRKMCSDSLMDTERSLLALFGGTVKYTLKGSNLTLTSENGAGLEAVAAK</sequence>
<dbReference type="PANTHER" id="PTHR35535:SF2">
    <property type="entry name" value="DUF306 DOMAIN-CONTAINING PROTEIN"/>
    <property type="match status" value="1"/>
</dbReference>
<feature type="region of interest" description="Disordered" evidence="1">
    <location>
        <begin position="33"/>
        <end position="65"/>
    </location>
</feature>
<evidence type="ECO:0000259" key="3">
    <source>
        <dbReference type="Pfam" id="PF03724"/>
    </source>
</evidence>
<feature type="compositionally biased region" description="Polar residues" evidence="1">
    <location>
        <begin position="53"/>
        <end position="65"/>
    </location>
</feature>
<feature type="signal peptide" evidence="2">
    <location>
        <begin position="1"/>
        <end position="29"/>
    </location>
</feature>
<evidence type="ECO:0000256" key="2">
    <source>
        <dbReference type="SAM" id="SignalP"/>
    </source>
</evidence>
<dbReference type="Pfam" id="PF03724">
    <property type="entry name" value="META"/>
    <property type="match status" value="2"/>
</dbReference>
<dbReference type="Gene3D" id="2.40.128.270">
    <property type="match status" value="2"/>
</dbReference>
<feature type="compositionally biased region" description="Basic and acidic residues" evidence="1">
    <location>
        <begin position="188"/>
        <end position="202"/>
    </location>
</feature>
<dbReference type="PANTHER" id="PTHR35535">
    <property type="entry name" value="HEAT SHOCK PROTEIN HSLJ"/>
    <property type="match status" value="1"/>
</dbReference>
<feature type="chain" id="PRO_5045917217" evidence="2">
    <location>
        <begin position="30"/>
        <end position="304"/>
    </location>
</feature>
<gene>
    <name evidence="4" type="ORF">K3769_21525</name>
</gene>
<keyword evidence="5" id="KW-1185">Reference proteome</keyword>
<dbReference type="Proteomes" id="UP001165590">
    <property type="component" value="Unassembled WGS sequence"/>
</dbReference>
<accession>A0ABT3V5R1</accession>
<evidence type="ECO:0000313" key="4">
    <source>
        <dbReference type="EMBL" id="MCX4235314.1"/>
    </source>
</evidence>
<reference evidence="4" key="1">
    <citation type="journal article" date="2022" name="bioRxiv">
        <title>Discovery and biosynthetic assessment of Streptomyces ortus sp nov. isolated from a deep-sea sponge.</title>
        <authorList>
            <person name="Williams S.E."/>
        </authorList>
    </citation>
    <scope>NUCLEOTIDE SEQUENCE</scope>
    <source>
        <strain evidence="4">A15ISP2-DRY2</strain>
    </source>
</reference>
<keyword evidence="2" id="KW-0732">Signal</keyword>
<comment type="caution">
    <text evidence="4">The sequence shown here is derived from an EMBL/GenBank/DDBJ whole genome shotgun (WGS) entry which is preliminary data.</text>
</comment>
<dbReference type="InterPro" id="IPR038670">
    <property type="entry name" value="HslJ-like_sf"/>
</dbReference>
<evidence type="ECO:0000313" key="5">
    <source>
        <dbReference type="Proteomes" id="UP001165590"/>
    </source>
</evidence>